<feature type="active site" description="Proton acceptor" evidence="4">
    <location>
        <position position="93"/>
    </location>
</feature>
<dbReference type="NCBIfam" id="TIGR00172">
    <property type="entry name" value="maf"/>
    <property type="match status" value="1"/>
</dbReference>
<dbReference type="EMBL" id="CP002039">
    <property type="protein sequence ID" value="ADJ63427.1"/>
    <property type="molecule type" value="Genomic_DNA"/>
</dbReference>
<keyword evidence="3 4" id="KW-0546">Nucleotide metabolism</keyword>
<feature type="site" description="Important for substrate specificity" evidence="4">
    <location>
        <position position="182"/>
    </location>
</feature>
<keyword evidence="4" id="KW-0963">Cytoplasm</keyword>
<comment type="catalytic activity">
    <reaction evidence="4">
        <text>N(7)-methyl-GTP + H2O = N(7)-methyl-GMP + diphosphate + H(+)</text>
        <dbReference type="Rhea" id="RHEA:58744"/>
        <dbReference type="ChEBI" id="CHEBI:15377"/>
        <dbReference type="ChEBI" id="CHEBI:15378"/>
        <dbReference type="ChEBI" id="CHEBI:33019"/>
        <dbReference type="ChEBI" id="CHEBI:58285"/>
        <dbReference type="ChEBI" id="CHEBI:87133"/>
    </reaction>
</comment>
<evidence type="ECO:0000256" key="3">
    <source>
        <dbReference type="ARBA" id="ARBA00023080"/>
    </source>
</evidence>
<dbReference type="HOGENOM" id="CLU_040416_1_0_4"/>
<dbReference type="KEGG" id="hse:Hsero_1919"/>
<comment type="function">
    <text evidence="4">Nucleoside triphosphate pyrophosphatase that hydrolyzes 7-methyl-GTP (m(7)GTP). May have a dual role in cell division arrest and in preventing the incorporation of modified nucleotides into cellular nucleic acids.</text>
</comment>
<evidence type="ECO:0000256" key="1">
    <source>
        <dbReference type="ARBA" id="ARBA00001968"/>
    </source>
</evidence>
<accession>D8IS83</accession>
<dbReference type="PANTHER" id="PTHR43213">
    <property type="entry name" value="BIFUNCTIONAL DTTP/UTP PYROPHOSPHATASE/METHYLTRANSFERASE PROTEIN-RELATED"/>
    <property type="match status" value="1"/>
</dbReference>
<gene>
    <name evidence="5" type="primary">maf</name>
    <name evidence="5" type="ordered locus">Hsero_1919</name>
</gene>
<dbReference type="Gene3D" id="3.90.950.10">
    <property type="match status" value="1"/>
</dbReference>
<comment type="caution">
    <text evidence="4">Lacks conserved residue(s) required for the propagation of feature annotation.</text>
</comment>
<dbReference type="GO" id="GO:0009117">
    <property type="term" value="P:nucleotide metabolic process"/>
    <property type="evidence" value="ECO:0007669"/>
    <property type="project" value="UniProtKB-KW"/>
</dbReference>
<evidence type="ECO:0000313" key="6">
    <source>
        <dbReference type="Proteomes" id="UP000000329"/>
    </source>
</evidence>
<feature type="site" description="Important for substrate specificity" evidence="4">
    <location>
        <position position="94"/>
    </location>
</feature>
<comment type="cofactor">
    <cofactor evidence="1 4">
        <name>a divalent metal cation</name>
        <dbReference type="ChEBI" id="CHEBI:60240"/>
    </cofactor>
</comment>
<evidence type="ECO:0000256" key="4">
    <source>
        <dbReference type="HAMAP-Rule" id="MF_00528"/>
    </source>
</evidence>
<dbReference type="CDD" id="cd00555">
    <property type="entry name" value="Maf"/>
    <property type="match status" value="1"/>
</dbReference>
<keyword evidence="6" id="KW-1185">Reference proteome</keyword>
<dbReference type="InterPro" id="IPR003697">
    <property type="entry name" value="Maf-like"/>
</dbReference>
<evidence type="ECO:0000313" key="5">
    <source>
        <dbReference type="EMBL" id="ADJ63427.1"/>
    </source>
</evidence>
<dbReference type="EC" id="3.6.1.-" evidence="4"/>
<dbReference type="STRING" id="757424.Hsero_1919"/>
<dbReference type="SUPFAM" id="SSF52972">
    <property type="entry name" value="ITPase-like"/>
    <property type="match status" value="1"/>
</dbReference>
<reference evidence="5 6" key="1">
    <citation type="submission" date="2010-04" db="EMBL/GenBank/DDBJ databases">
        <title>The genome of Herbaspirillum seropedicae SmR1, an endophytic, nitrogen-fixing, plant-growth promoting beta-Proteobacteria.</title>
        <authorList>
            <person name="Pedrosa F.O."/>
            <person name="Monteiro R.A."/>
            <person name="Wassem R."/>
            <person name="Cruz L.M."/>
            <person name="Ayub R.A."/>
            <person name="Colauto N.B."/>
            <person name="Fernandez M.A."/>
            <person name="Fungaro M.H.P."/>
            <person name="Grisard E.C."/>
            <person name="Hungria M."/>
            <person name="Madeira H.M.F."/>
            <person name="Nodari R.O."/>
            <person name="Osaku C.A."/>
            <person name="Petzl-Erler M.L."/>
            <person name="Terenzi H."/>
            <person name="Vieira L.G.E."/>
            <person name="Almeida M.I.M."/>
            <person name="Alves L.R."/>
            <person name="Arantes O.M.N."/>
            <person name="Balsanelli E."/>
            <person name="Barcellos F.G."/>
            <person name="Baura V.A."/>
            <person name="Binde D.R."/>
            <person name="Campo R.J."/>
            <person name="Chubatsu L.S."/>
            <person name="Chueire L.M.O."/>
            <person name="Ciferri R.R."/>
            <person name="Correa L.C."/>
            <person name="da Conceicao Silva J.L."/>
            <person name="Dabul A.N.G."/>
            <person name="Dambros B.P."/>
            <person name="Faoro H."/>
            <person name="Favetti A."/>
            <person name="Friedermann G."/>
            <person name="Furlaneto M.C."/>
            <person name="Gasques L.S."/>
            <person name="Gimenes C.C.T."/>
            <person name="Gioppo N.M.R."/>
            <person name="Glienke-Blanco C."/>
            <person name="Godoy L.P."/>
            <person name="Guerra M.P."/>
            <person name="Karp S."/>
            <person name="Kava-Cordeiro V."/>
            <person name="Margarido V.P."/>
            <person name="Mathioni S.M."/>
            <person name="Menck-Soares M.A."/>
            <person name="Murace N.K."/>
            <person name="Nicolas M.F."/>
            <person name="Oliveira C.E.C."/>
            <person name="Pagnan N.A.B."/>
            <person name="Pamphile J.A."/>
            <person name="Patussi E.V."/>
            <person name="Pereira L.F.P."/>
            <person name="Pereira-Ferrari L."/>
            <person name="Pinto F.G.S."/>
            <person name="Precoma C."/>
            <person name="Prioli A.J."/>
            <person name="Prioli S.M.A.P."/>
            <person name="Raittz R.T."/>
            <person name="Ramos H.J.O."/>
            <person name="Ribeiro E.M.S.F."/>
            <person name="Rigo L.U."/>
            <person name="Rocha C.L.M.S.C."/>
            <person name="Rocha S.N."/>
            <person name="Santos K."/>
            <person name="Satori D."/>
            <person name="Silva A.G."/>
            <person name="Simao R.C.G."/>
            <person name="Soares M.A.M."/>
            <person name="Souza E.M."/>
            <person name="Steffens M.B.R."/>
            <person name="Steindel M."/>
            <person name="Tadra-Sfeir M.Z."/>
            <person name="Takahashi E.K."/>
            <person name="Torres R.A."/>
            <person name="Valle J.S."/>
            <person name="Vernal J.I."/>
            <person name="Vilas-Boas L.A."/>
            <person name="Watanabe M.A.E."/>
            <person name="Weiss V.A."/>
            <person name="Yates M.A."/>
            <person name="Souza E.M."/>
        </authorList>
    </citation>
    <scope>NUCLEOTIDE SEQUENCE [LARGE SCALE GENOMIC DNA]</scope>
    <source>
        <strain evidence="5 6">SmR1</strain>
    </source>
</reference>
<dbReference type="GO" id="GO:0047429">
    <property type="term" value="F:nucleoside triphosphate diphosphatase activity"/>
    <property type="evidence" value="ECO:0007669"/>
    <property type="project" value="InterPro"/>
</dbReference>
<dbReference type="InterPro" id="IPR029001">
    <property type="entry name" value="ITPase-like_fam"/>
</dbReference>
<protein>
    <recommendedName>
        <fullName evidence="4">7-methyl-GTP pyrophosphatase</fullName>
        <shortName evidence="4">m(7)GTP pyrophosphatase</shortName>
        <ecNumber evidence="4">3.6.1.-</ecNumber>
    </recommendedName>
</protein>
<organism evidence="5 6">
    <name type="scientific">Herbaspirillum seropedicae (strain SmR1)</name>
    <dbReference type="NCBI Taxonomy" id="757424"/>
    <lineage>
        <taxon>Bacteria</taxon>
        <taxon>Pseudomonadati</taxon>
        <taxon>Pseudomonadota</taxon>
        <taxon>Betaproteobacteria</taxon>
        <taxon>Burkholderiales</taxon>
        <taxon>Oxalobacteraceae</taxon>
        <taxon>Herbaspirillum</taxon>
    </lineage>
</organism>
<comment type="subcellular location">
    <subcellularLocation>
        <location evidence="4">Cytoplasm</location>
    </subcellularLocation>
</comment>
<dbReference type="Proteomes" id="UP000000329">
    <property type="component" value="Chromosome"/>
</dbReference>
<dbReference type="Pfam" id="PF02545">
    <property type="entry name" value="Maf"/>
    <property type="match status" value="1"/>
</dbReference>
<feature type="site" description="Important for substrate specificity" evidence="4">
    <location>
        <position position="36"/>
    </location>
</feature>
<sequence length="226" mass="24325">MRTITPQTHPFPLLTMSHSHFTAPTTRLILGSSSVYRKQLLERLGLPFETMTPDIDETPQAGETPEATALRLARAKAAAIAARAGAALVIGSDQVATLDGQQIGKPGNHANALRQLQMMRGREVIFHTALCLWDGRRTDAAQAAQLCNVQTLVRMRDLSDAELDAYLHIEQPYDCAGSAKNEGLGIAILESIRSDDPTALTGLPLIALTTMLRQAGVGFFGLTAPQ</sequence>
<dbReference type="HAMAP" id="MF_00528">
    <property type="entry name" value="Maf"/>
    <property type="match status" value="1"/>
</dbReference>
<dbReference type="eggNOG" id="COG0424">
    <property type="taxonomic scope" value="Bacteria"/>
</dbReference>
<dbReference type="PANTHER" id="PTHR43213:SF5">
    <property type="entry name" value="BIFUNCTIONAL DTTP_UTP PYROPHOSPHATASE_METHYLTRANSFERASE PROTEIN-RELATED"/>
    <property type="match status" value="1"/>
</dbReference>
<keyword evidence="2 4" id="KW-0378">Hydrolase</keyword>
<dbReference type="GO" id="GO:0005737">
    <property type="term" value="C:cytoplasm"/>
    <property type="evidence" value="ECO:0007669"/>
    <property type="project" value="UniProtKB-SubCell"/>
</dbReference>
<evidence type="ECO:0000256" key="2">
    <source>
        <dbReference type="ARBA" id="ARBA00022801"/>
    </source>
</evidence>
<proteinExistence type="inferred from homology"/>
<comment type="similarity">
    <text evidence="4">Belongs to the Maf family. YceF subfamily.</text>
</comment>
<dbReference type="AlphaFoldDB" id="D8IS83"/>
<dbReference type="PIRSF" id="PIRSF006305">
    <property type="entry name" value="Maf"/>
    <property type="match status" value="1"/>
</dbReference>
<name>D8IS83_HERSS</name>